<proteinExistence type="predicted"/>
<keyword evidence="3" id="KW-1185">Reference proteome</keyword>
<keyword evidence="1" id="KW-0808">Transferase</keyword>
<dbReference type="eggNOG" id="COG0438">
    <property type="taxonomic scope" value="Bacteria"/>
</dbReference>
<dbReference type="GO" id="GO:0016757">
    <property type="term" value="F:glycosyltransferase activity"/>
    <property type="evidence" value="ECO:0007669"/>
    <property type="project" value="TreeGrafter"/>
</dbReference>
<reference evidence="2 3" key="1">
    <citation type="journal article" date="2012" name="J. Bacteriol.">
        <title>Complete genome sequences of Desulfosporosinus orientis DSM765T, Desulfosporosinus youngiae DSM17734T, Desulfosporosinus meridiei DSM13257T, and Desulfosporosinus acidiphilus DSM22704T.</title>
        <authorList>
            <person name="Pester M."/>
            <person name="Brambilla E."/>
            <person name="Alazard D."/>
            <person name="Rattei T."/>
            <person name="Weinmaier T."/>
            <person name="Han J."/>
            <person name="Lucas S."/>
            <person name="Lapidus A."/>
            <person name="Cheng J.F."/>
            <person name="Goodwin L."/>
            <person name="Pitluck S."/>
            <person name="Peters L."/>
            <person name="Ovchinnikova G."/>
            <person name="Teshima H."/>
            <person name="Detter J.C."/>
            <person name="Han C.S."/>
            <person name="Tapia R."/>
            <person name="Land M.L."/>
            <person name="Hauser L."/>
            <person name="Kyrpides N.C."/>
            <person name="Ivanova N.N."/>
            <person name="Pagani I."/>
            <person name="Huntmann M."/>
            <person name="Wei C.L."/>
            <person name="Davenport K.W."/>
            <person name="Daligault H."/>
            <person name="Chain P.S."/>
            <person name="Chen A."/>
            <person name="Mavromatis K."/>
            <person name="Markowitz V."/>
            <person name="Szeto E."/>
            <person name="Mikhailova N."/>
            <person name="Pati A."/>
            <person name="Wagner M."/>
            <person name="Woyke T."/>
            <person name="Ollivier B."/>
            <person name="Klenk H.P."/>
            <person name="Spring S."/>
            <person name="Loy A."/>
        </authorList>
    </citation>
    <scope>NUCLEOTIDE SEQUENCE [LARGE SCALE GENOMIC DNA]</scope>
    <source>
        <strain evidence="3">ATCC BAA-275 / DSM 13257 / NCIMB 13706 / S10</strain>
    </source>
</reference>
<protein>
    <recommendedName>
        <fullName evidence="4">Glycosyltransferase</fullName>
    </recommendedName>
</protein>
<dbReference type="Pfam" id="PF13692">
    <property type="entry name" value="Glyco_trans_1_4"/>
    <property type="match status" value="1"/>
</dbReference>
<evidence type="ECO:0000313" key="3">
    <source>
        <dbReference type="Proteomes" id="UP000005262"/>
    </source>
</evidence>
<dbReference type="SUPFAM" id="SSF53756">
    <property type="entry name" value="UDP-Glycosyltransferase/glycogen phosphorylase"/>
    <property type="match status" value="1"/>
</dbReference>
<dbReference type="Gene3D" id="3.40.50.2000">
    <property type="entry name" value="Glycogen Phosphorylase B"/>
    <property type="match status" value="2"/>
</dbReference>
<organism evidence="2 3">
    <name type="scientific">Desulfosporosinus meridiei (strain ATCC BAA-275 / DSM 13257 / KCTC 12902 / NCIMB 13706 / S10)</name>
    <dbReference type="NCBI Taxonomy" id="768704"/>
    <lineage>
        <taxon>Bacteria</taxon>
        <taxon>Bacillati</taxon>
        <taxon>Bacillota</taxon>
        <taxon>Clostridia</taxon>
        <taxon>Eubacteriales</taxon>
        <taxon>Desulfitobacteriaceae</taxon>
        <taxon>Desulfosporosinus</taxon>
    </lineage>
</organism>
<dbReference type="AlphaFoldDB" id="J7J0U9"/>
<name>J7J0U9_DESMD</name>
<dbReference type="OrthoDB" id="525353at2"/>
<reference evidence="3" key="2">
    <citation type="submission" date="2012-08" db="EMBL/GenBank/DDBJ databases">
        <title>Finished genome of Desulfosporosinus meridiei DSM 13257.</title>
        <authorList>
            <person name="Huntemann M."/>
            <person name="Wei C.-L."/>
            <person name="Han J."/>
            <person name="Detter J.C."/>
            <person name="Han C."/>
            <person name="Davenport K."/>
            <person name="Daligault H."/>
            <person name="Erkkila T."/>
            <person name="Gu W."/>
            <person name="Munk A.C.C."/>
            <person name="Teshima H."/>
            <person name="Xu Y."/>
            <person name="Chain P."/>
            <person name="Tapia R."/>
            <person name="Chen A."/>
            <person name="Krypides N."/>
            <person name="Mavromatis K."/>
            <person name="Markowitz V."/>
            <person name="Szeto E."/>
            <person name="Ivanova N."/>
            <person name="Mikhailova N."/>
            <person name="Ovchinnikova G."/>
            <person name="Pagani I."/>
            <person name="Pati A."/>
            <person name="Goodwin L."/>
            <person name="Peters L."/>
            <person name="Pitluck S."/>
            <person name="Woyke T."/>
            <person name="Pester M."/>
            <person name="Spring S."/>
            <person name="Ollivier B."/>
            <person name="Rattei T."/>
            <person name="Klenk H.-P."/>
            <person name="Wagner M."/>
            <person name="Loy A."/>
        </authorList>
    </citation>
    <scope>NUCLEOTIDE SEQUENCE [LARGE SCALE GENOMIC DNA]</scope>
    <source>
        <strain evidence="3">ATCC BAA-275 / DSM 13257 / NCIMB 13706 / S10</strain>
    </source>
</reference>
<evidence type="ECO:0000313" key="2">
    <source>
        <dbReference type="EMBL" id="AFQ45984.1"/>
    </source>
</evidence>
<dbReference type="PANTHER" id="PTHR46401">
    <property type="entry name" value="GLYCOSYLTRANSFERASE WBBK-RELATED"/>
    <property type="match status" value="1"/>
</dbReference>
<evidence type="ECO:0008006" key="4">
    <source>
        <dbReference type="Google" id="ProtNLM"/>
    </source>
</evidence>
<dbReference type="HOGENOM" id="CLU_028014_3_2_9"/>
<accession>J7J0U9</accession>
<dbReference type="KEGG" id="dmi:Desmer_4155"/>
<dbReference type="EMBL" id="CP003629">
    <property type="protein sequence ID" value="AFQ45984.1"/>
    <property type="molecule type" value="Genomic_DNA"/>
</dbReference>
<gene>
    <name evidence="2" type="ordered locus">Desmer_4155</name>
</gene>
<dbReference type="PANTHER" id="PTHR46401:SF2">
    <property type="entry name" value="GLYCOSYLTRANSFERASE WBBK-RELATED"/>
    <property type="match status" value="1"/>
</dbReference>
<sequence length="402" mass="45467">MRFLSISPVIPYERIGHAGGKTYNYYIKRLAAEPGIEVSILGFSRKSDLHLYDLEEYQIPHTILLSSGSMDINVTRVLVDAMGKISTYGALFSTYKKTEIMKHLAKLSASNASPDVIELEWTDFALLATVIYRTYPKVKLIASEHDVSFLGAERKYLQASGYKQKRLKSHYMKLKKAELSALNCCSVVMPHSYKDKALLVQHGIDSDRIHVLTPYFHDMRYIVRTEINHDILFWGAMYRPENYEAAIWFVENVMPLLVDKDVRFIVAGNRPPAKLIHSQSEKVIVTGFVEDETPYFAHSMCFVSPLLTGAGIKVKVIEALSAGIPILTNDIGIEGIPAENGVSYFRCIDPVDYATIICKLLSGEIDLKKLLENQHEVIERNFNLEQSVKDYVDMVKRTGNGF</sequence>
<dbReference type="RefSeq" id="WP_014904892.1">
    <property type="nucleotide sequence ID" value="NC_018515.1"/>
</dbReference>
<dbReference type="Proteomes" id="UP000005262">
    <property type="component" value="Chromosome"/>
</dbReference>
<dbReference type="CDD" id="cd03801">
    <property type="entry name" value="GT4_PimA-like"/>
    <property type="match status" value="1"/>
</dbReference>
<evidence type="ECO:0000256" key="1">
    <source>
        <dbReference type="ARBA" id="ARBA00022679"/>
    </source>
</evidence>
<dbReference type="GO" id="GO:0009103">
    <property type="term" value="P:lipopolysaccharide biosynthetic process"/>
    <property type="evidence" value="ECO:0007669"/>
    <property type="project" value="TreeGrafter"/>
</dbReference>
<dbReference type="STRING" id="768704.Desmer_4155"/>